<evidence type="ECO:0000313" key="2">
    <source>
        <dbReference type="Proteomes" id="UP000299102"/>
    </source>
</evidence>
<keyword evidence="2" id="KW-1185">Reference proteome</keyword>
<dbReference type="EMBL" id="BGZK01000012">
    <property type="protein sequence ID" value="GBP03964.1"/>
    <property type="molecule type" value="Genomic_DNA"/>
</dbReference>
<protein>
    <submittedName>
        <fullName evidence="1">Uncharacterized protein</fullName>
    </submittedName>
</protein>
<organism evidence="1 2">
    <name type="scientific">Eumeta variegata</name>
    <name type="common">Bagworm moth</name>
    <name type="synonym">Eumeta japonica</name>
    <dbReference type="NCBI Taxonomy" id="151549"/>
    <lineage>
        <taxon>Eukaryota</taxon>
        <taxon>Metazoa</taxon>
        <taxon>Ecdysozoa</taxon>
        <taxon>Arthropoda</taxon>
        <taxon>Hexapoda</taxon>
        <taxon>Insecta</taxon>
        <taxon>Pterygota</taxon>
        <taxon>Neoptera</taxon>
        <taxon>Endopterygota</taxon>
        <taxon>Lepidoptera</taxon>
        <taxon>Glossata</taxon>
        <taxon>Ditrysia</taxon>
        <taxon>Tineoidea</taxon>
        <taxon>Psychidae</taxon>
        <taxon>Oiketicinae</taxon>
        <taxon>Eumeta</taxon>
    </lineage>
</organism>
<proteinExistence type="predicted"/>
<gene>
    <name evidence="1" type="ORF">EVAR_74752_1</name>
</gene>
<comment type="caution">
    <text evidence="1">The sequence shown here is derived from an EMBL/GenBank/DDBJ whole genome shotgun (WGS) entry which is preliminary data.</text>
</comment>
<dbReference type="AlphaFoldDB" id="A0A4C1SPS5"/>
<evidence type="ECO:0000313" key="1">
    <source>
        <dbReference type="EMBL" id="GBP03964.1"/>
    </source>
</evidence>
<reference evidence="1 2" key="1">
    <citation type="journal article" date="2019" name="Commun. Biol.">
        <title>The bagworm genome reveals a unique fibroin gene that provides high tensile strength.</title>
        <authorList>
            <person name="Kono N."/>
            <person name="Nakamura H."/>
            <person name="Ohtoshi R."/>
            <person name="Tomita M."/>
            <person name="Numata K."/>
            <person name="Arakawa K."/>
        </authorList>
    </citation>
    <scope>NUCLEOTIDE SEQUENCE [LARGE SCALE GENOMIC DNA]</scope>
</reference>
<name>A0A4C1SPS5_EUMVA</name>
<sequence>MGFHHSSNTKTSHDHDNTTVKVIRRSVTSQARTAVAECRLASAPPAPTESGAASGRRLRRYGAGGVPSPGAHLRLGLPTPLPGHHATPWKHHKDVFHITRRTKFHEILNDRKFLVTKIMDLANLGSRKFEKPVAAHVDFNDRVGPFIRAALLTATPASGWCADTSLLYSLARVRHLSAARVCLYRGPKQITLTIEPFADRIPLTAGLT</sequence>
<dbReference type="Proteomes" id="UP000299102">
    <property type="component" value="Unassembled WGS sequence"/>
</dbReference>
<accession>A0A4C1SPS5</accession>